<gene>
    <name evidence="11" type="ORF">MACJ_000552</name>
</gene>
<evidence type="ECO:0000256" key="6">
    <source>
        <dbReference type="ARBA" id="ARBA00022840"/>
    </source>
</evidence>
<evidence type="ECO:0000256" key="7">
    <source>
        <dbReference type="ARBA" id="ARBA00047984"/>
    </source>
</evidence>
<dbReference type="InterPro" id="IPR002464">
    <property type="entry name" value="DNA/RNA_helicase_DEAH_CS"/>
</dbReference>
<dbReference type="Gene3D" id="1.20.120.1080">
    <property type="match status" value="1"/>
</dbReference>
<dbReference type="PANTHER" id="PTHR18934">
    <property type="entry name" value="ATP-DEPENDENT RNA HELICASE"/>
    <property type="match status" value="1"/>
</dbReference>
<dbReference type="Pfam" id="PF00270">
    <property type="entry name" value="DEAD"/>
    <property type="match status" value="1"/>
</dbReference>
<feature type="domain" description="Helicase ATP-binding" evidence="9">
    <location>
        <begin position="76"/>
        <end position="274"/>
    </location>
</feature>
<evidence type="ECO:0000256" key="4">
    <source>
        <dbReference type="ARBA" id="ARBA00022801"/>
    </source>
</evidence>
<evidence type="ECO:0000256" key="1">
    <source>
        <dbReference type="ARBA" id="ARBA00008792"/>
    </source>
</evidence>
<dbReference type="SUPFAM" id="SSF52540">
    <property type="entry name" value="P-loop containing nucleoside triphosphate hydrolases"/>
    <property type="match status" value="1"/>
</dbReference>
<organism evidence="11 12">
    <name type="scientific">Theileria orientalis</name>
    <dbReference type="NCBI Taxonomy" id="68886"/>
    <lineage>
        <taxon>Eukaryota</taxon>
        <taxon>Sar</taxon>
        <taxon>Alveolata</taxon>
        <taxon>Apicomplexa</taxon>
        <taxon>Aconoidasida</taxon>
        <taxon>Piroplasmida</taxon>
        <taxon>Theileriidae</taxon>
        <taxon>Theileria</taxon>
    </lineage>
</organism>
<dbReference type="GO" id="GO:0000462">
    <property type="term" value="P:maturation of SSU-rRNA from tricistronic rRNA transcript (SSU-rRNA, 5.8S rRNA, LSU-rRNA)"/>
    <property type="evidence" value="ECO:0007669"/>
    <property type="project" value="TreeGrafter"/>
</dbReference>
<dbReference type="InterPro" id="IPR001650">
    <property type="entry name" value="Helicase_C-like"/>
</dbReference>
<dbReference type="FunFam" id="3.40.50.300:FF:000637">
    <property type="entry name" value="ATP-dependent RNA helicase DHX37/DHR1"/>
    <property type="match status" value="1"/>
</dbReference>
<proteinExistence type="inferred from homology"/>
<comment type="catalytic activity">
    <reaction evidence="7">
        <text>ATP + H2O = ADP + phosphate + H(+)</text>
        <dbReference type="Rhea" id="RHEA:13065"/>
        <dbReference type="ChEBI" id="CHEBI:15377"/>
        <dbReference type="ChEBI" id="CHEBI:15378"/>
        <dbReference type="ChEBI" id="CHEBI:30616"/>
        <dbReference type="ChEBI" id="CHEBI:43474"/>
        <dbReference type="ChEBI" id="CHEBI:456216"/>
        <dbReference type="EC" id="3.6.4.13"/>
    </reaction>
</comment>
<dbReference type="Proteomes" id="UP000244803">
    <property type="component" value="Chromosome 1"/>
</dbReference>
<dbReference type="InterPro" id="IPR011545">
    <property type="entry name" value="DEAD/DEAH_box_helicase_dom"/>
</dbReference>
<dbReference type="PROSITE" id="PS00690">
    <property type="entry name" value="DEAH_ATP_HELICASE"/>
    <property type="match status" value="1"/>
</dbReference>
<feature type="compositionally biased region" description="Acidic residues" evidence="8">
    <location>
        <begin position="361"/>
        <end position="393"/>
    </location>
</feature>
<dbReference type="CDD" id="cd18791">
    <property type="entry name" value="SF2_C_RHA"/>
    <property type="match status" value="1"/>
</dbReference>
<reference evidence="11" key="1">
    <citation type="submission" date="2022-07" db="EMBL/GenBank/DDBJ databases">
        <title>Evaluation of T. orientalis genome assembly methods using nanopore sequencing and analysis of variation between genomes.</title>
        <authorList>
            <person name="Yam J."/>
            <person name="Micallef M.L."/>
            <person name="Liu M."/>
            <person name="Djordjevic S.P."/>
            <person name="Bogema D.R."/>
            <person name="Jenkins C."/>
        </authorList>
    </citation>
    <scope>NUCLEOTIDE SEQUENCE</scope>
    <source>
        <strain evidence="11">Fish Creek</strain>
    </source>
</reference>
<dbReference type="AlphaFoldDB" id="A0A976M482"/>
<comment type="similarity">
    <text evidence="1">Belongs to the DEAD box helicase family. DEAH subfamily.</text>
</comment>
<dbReference type="Gene3D" id="3.40.50.300">
    <property type="entry name" value="P-loop containing nucleotide triphosphate hydrolases"/>
    <property type="match status" value="3"/>
</dbReference>
<dbReference type="GO" id="GO:0003723">
    <property type="term" value="F:RNA binding"/>
    <property type="evidence" value="ECO:0007669"/>
    <property type="project" value="TreeGrafter"/>
</dbReference>
<dbReference type="Pfam" id="PF00271">
    <property type="entry name" value="Helicase_C"/>
    <property type="match status" value="1"/>
</dbReference>
<dbReference type="InterPro" id="IPR014001">
    <property type="entry name" value="Helicase_ATP-bd"/>
</dbReference>
<dbReference type="GO" id="GO:0003724">
    <property type="term" value="F:RNA helicase activity"/>
    <property type="evidence" value="ECO:0007669"/>
    <property type="project" value="UniProtKB-EC"/>
</dbReference>
<keyword evidence="6" id="KW-0067">ATP-binding</keyword>
<dbReference type="SMART" id="SM00490">
    <property type="entry name" value="HELICc"/>
    <property type="match status" value="1"/>
</dbReference>
<keyword evidence="3" id="KW-0547">Nucleotide-binding</keyword>
<dbReference type="GO" id="GO:0005730">
    <property type="term" value="C:nucleolus"/>
    <property type="evidence" value="ECO:0007669"/>
    <property type="project" value="TreeGrafter"/>
</dbReference>
<feature type="region of interest" description="Disordered" evidence="8">
    <location>
        <begin position="323"/>
        <end position="430"/>
    </location>
</feature>
<dbReference type="GO" id="GO:0005524">
    <property type="term" value="F:ATP binding"/>
    <property type="evidence" value="ECO:0007669"/>
    <property type="project" value="UniProtKB-KW"/>
</dbReference>
<sequence length="1074" mass="121344">MDASDTNMTIYDETNDLGYSSTDEVAATDDVGDNSSSLGKDSHDTCDTTTVSVDDIQPDYKTILIERDGEIDLKRRKLPCCMMEQEIVDSIRNRDVVLVTGDTGTGKSTQIPQFLYENGFCIDNKIIGITQTRRVACMAIAKQIGIELNSSQLVGYQIRYDKSYNEKSCKIKLMTDGILINELKRDILLSKYSVIIIDEAHERKINSDVLIGLLSQIVKLRRKKYMENREMLPLKLVIMSATIRKEDFLENQLFENIKHVHIPSQRVNYTVHYNKKTPVNYVTETKRKILQIHKRLPPGSILVFLTGKQELYDLKRLLLSSRRSRRRVETTGSTIDATVMATNNTDPKASSTNRDSGMDEVKDDDEIFELNEDEYADTDVDEESTGNSDDEEPYGGIELQVGAESTSGSEKKGKTATDESENKLENKEKVDVGEEEWEEYELKALTDNYKKSVDCKWLGSDGSGGLNVKILHASQTNYQQMNCFMLPDDNERIVILSTNVAETSITIPNIRYVVDTGKEKRKVFNNDKEYENFEIFNISKSSANQRAGRCGRLGHGHCYRLYTNSVFENMFPDQSPVEILETNLCSMVLLLVSMGINPHSFTYLTGPPRGHIDNAIRALVVLGIIETDQKETKRKADYNSMFNDPFLPTPDEVTSSVSTNTNFYGSKLKVTKLGRCVSLIPLEPRYAKMIYCVLSRNVKNVNFISTSFLVVSILSFNGPFFVHSNMSSDAAVDQLGSSDHVDGIKNVSSKPSDSNVSSTGTGRNWTNDLEKYVWLLSGYSKAENKVGFCNSFNVNPRALAEVFLQANQIHQIISLNFPKISVRVDFNHLEKLKRQELSILGECIVEGLVDRVAVGVRHLGAEHTGGNEGKSGNRSYRCNKMGIVPVYLPSNYPKHECVAYNYLMGDERIKMCNIVPVNPTHLATINSKLVVAKEIERNPVPYCENGSVWAYVRRYYQPLSYFLTTAKTRLPEEHPLVLRAFSEAFCSGQIYSNLAEFSGRLVVGKGDFFSPIGKRSALRNFIKKLQNFGVYNRNTFESVYKTNRKFLFEEYRSLLRGDVPQLEEVYQALPVQTQ</sequence>
<evidence type="ECO:0000256" key="3">
    <source>
        <dbReference type="ARBA" id="ARBA00022741"/>
    </source>
</evidence>
<keyword evidence="5 11" id="KW-0347">Helicase</keyword>
<dbReference type="OrthoDB" id="361882at2759"/>
<evidence type="ECO:0000313" key="11">
    <source>
        <dbReference type="EMBL" id="UKJ88109.2"/>
    </source>
</evidence>
<feature type="compositionally biased region" description="Basic and acidic residues" evidence="8">
    <location>
        <begin position="409"/>
        <end position="430"/>
    </location>
</feature>
<feature type="domain" description="Helicase C-terminal" evidence="10">
    <location>
        <begin position="439"/>
        <end position="554"/>
    </location>
</feature>
<evidence type="ECO:0000256" key="8">
    <source>
        <dbReference type="SAM" id="MobiDB-lite"/>
    </source>
</evidence>
<feature type="compositionally biased region" description="Polar residues" evidence="8">
    <location>
        <begin position="330"/>
        <end position="355"/>
    </location>
</feature>
<protein>
    <recommendedName>
        <fullName evidence="2">RNA helicase</fullName>
        <ecNumber evidence="2">3.6.4.13</ecNumber>
    </recommendedName>
</protein>
<accession>A0A976M482</accession>
<evidence type="ECO:0000256" key="2">
    <source>
        <dbReference type="ARBA" id="ARBA00012552"/>
    </source>
</evidence>
<evidence type="ECO:0000259" key="9">
    <source>
        <dbReference type="SMART" id="SM00487"/>
    </source>
</evidence>
<dbReference type="GO" id="GO:0016787">
    <property type="term" value="F:hydrolase activity"/>
    <property type="evidence" value="ECO:0007669"/>
    <property type="project" value="UniProtKB-KW"/>
</dbReference>
<name>A0A976M482_THEOR</name>
<dbReference type="SMART" id="SM00487">
    <property type="entry name" value="DEXDc"/>
    <property type="match status" value="1"/>
</dbReference>
<dbReference type="InterPro" id="IPR027417">
    <property type="entry name" value="P-loop_NTPase"/>
</dbReference>
<evidence type="ECO:0000259" key="10">
    <source>
        <dbReference type="SMART" id="SM00490"/>
    </source>
</evidence>
<evidence type="ECO:0000256" key="5">
    <source>
        <dbReference type="ARBA" id="ARBA00022806"/>
    </source>
</evidence>
<dbReference type="EC" id="3.6.4.13" evidence="2"/>
<evidence type="ECO:0000313" key="12">
    <source>
        <dbReference type="Proteomes" id="UP000244803"/>
    </source>
</evidence>
<dbReference type="PANTHER" id="PTHR18934:SF99">
    <property type="entry name" value="ATP-DEPENDENT RNA HELICASE DHX37-RELATED"/>
    <property type="match status" value="1"/>
</dbReference>
<dbReference type="EMBL" id="CP056065">
    <property type="protein sequence ID" value="UKJ88109.2"/>
    <property type="molecule type" value="Genomic_DNA"/>
</dbReference>
<keyword evidence="4 11" id="KW-0378">Hydrolase</keyword>